<keyword evidence="6 12" id="KW-0547">Nucleotide-binding</keyword>
<protein>
    <recommendedName>
        <fullName evidence="3 12">Thymidylate kinase</fullName>
        <ecNumber evidence="2 12">2.7.4.9</ecNumber>
    </recommendedName>
    <alternativeName>
        <fullName evidence="9 12">dTMP kinase</fullName>
    </alternativeName>
</protein>
<dbReference type="Gene3D" id="3.40.50.300">
    <property type="entry name" value="P-loop containing nucleotide triphosphate hydrolases"/>
    <property type="match status" value="1"/>
</dbReference>
<dbReference type="GO" id="GO:0004798">
    <property type="term" value="F:dTMP kinase activity"/>
    <property type="evidence" value="ECO:0007669"/>
    <property type="project" value="UniProtKB-UniRule"/>
</dbReference>
<dbReference type="EMBL" id="CP028901">
    <property type="protein sequence ID" value="AWB33239.1"/>
    <property type="molecule type" value="Genomic_DNA"/>
</dbReference>
<dbReference type="PANTHER" id="PTHR10344">
    <property type="entry name" value="THYMIDYLATE KINASE"/>
    <property type="match status" value="1"/>
</dbReference>
<evidence type="ECO:0000256" key="6">
    <source>
        <dbReference type="ARBA" id="ARBA00022741"/>
    </source>
</evidence>
<dbReference type="AlphaFoldDB" id="A0A2R4XHP0"/>
<keyword evidence="15" id="KW-1185">Reference proteome</keyword>
<evidence type="ECO:0000256" key="11">
    <source>
        <dbReference type="ARBA" id="ARBA00057735"/>
    </source>
</evidence>
<name>A0A2R4XHP0_9BURK</name>
<accession>A0A2R4XHP0</accession>
<dbReference type="GO" id="GO:0006235">
    <property type="term" value="P:dTTP biosynthetic process"/>
    <property type="evidence" value="ECO:0007669"/>
    <property type="project" value="UniProtKB-UniRule"/>
</dbReference>
<dbReference type="Proteomes" id="UP000244571">
    <property type="component" value="Chromosome"/>
</dbReference>
<comment type="function">
    <text evidence="11 12">Phosphorylation of dTMP to form dTDP in both de novo and salvage pathways of dTTP synthesis.</text>
</comment>
<evidence type="ECO:0000313" key="15">
    <source>
        <dbReference type="Proteomes" id="UP000244571"/>
    </source>
</evidence>
<dbReference type="GO" id="GO:0005524">
    <property type="term" value="F:ATP binding"/>
    <property type="evidence" value="ECO:0007669"/>
    <property type="project" value="UniProtKB-UniRule"/>
</dbReference>
<keyword evidence="7 12" id="KW-0418">Kinase</keyword>
<dbReference type="OrthoDB" id="9774907at2"/>
<evidence type="ECO:0000256" key="12">
    <source>
        <dbReference type="HAMAP-Rule" id="MF_00165"/>
    </source>
</evidence>
<dbReference type="CDD" id="cd01672">
    <property type="entry name" value="TMPK"/>
    <property type="match status" value="1"/>
</dbReference>
<dbReference type="HAMAP" id="MF_00165">
    <property type="entry name" value="Thymidylate_kinase"/>
    <property type="match status" value="1"/>
</dbReference>
<evidence type="ECO:0000259" key="13">
    <source>
        <dbReference type="Pfam" id="PF02223"/>
    </source>
</evidence>
<feature type="binding site" evidence="12">
    <location>
        <begin position="12"/>
        <end position="19"/>
    </location>
    <ligand>
        <name>ATP</name>
        <dbReference type="ChEBI" id="CHEBI:30616"/>
    </ligand>
</feature>
<keyword evidence="8 12" id="KW-0067">ATP-binding</keyword>
<dbReference type="NCBIfam" id="TIGR00041">
    <property type="entry name" value="DTMP_kinase"/>
    <property type="match status" value="1"/>
</dbReference>
<keyword evidence="4 12" id="KW-0808">Transferase</keyword>
<dbReference type="EC" id="2.7.4.9" evidence="2 12"/>
<evidence type="ECO:0000256" key="9">
    <source>
        <dbReference type="ARBA" id="ARBA00029962"/>
    </source>
</evidence>
<evidence type="ECO:0000256" key="10">
    <source>
        <dbReference type="ARBA" id="ARBA00048743"/>
    </source>
</evidence>
<dbReference type="SUPFAM" id="SSF52540">
    <property type="entry name" value="P-loop containing nucleoside triphosphate hydrolases"/>
    <property type="match status" value="1"/>
</dbReference>
<dbReference type="KEGG" id="boz:DBV39_05415"/>
<evidence type="ECO:0000256" key="5">
    <source>
        <dbReference type="ARBA" id="ARBA00022727"/>
    </source>
</evidence>
<evidence type="ECO:0000256" key="4">
    <source>
        <dbReference type="ARBA" id="ARBA00022679"/>
    </source>
</evidence>
<comment type="similarity">
    <text evidence="1 12">Belongs to the thymidylate kinase family.</text>
</comment>
<keyword evidence="5 12" id="KW-0545">Nucleotide biosynthesis</keyword>
<dbReference type="FunFam" id="3.40.50.300:FF:000225">
    <property type="entry name" value="Thymidylate kinase"/>
    <property type="match status" value="1"/>
</dbReference>
<dbReference type="Pfam" id="PF02223">
    <property type="entry name" value="Thymidylate_kin"/>
    <property type="match status" value="1"/>
</dbReference>
<dbReference type="InterPro" id="IPR027417">
    <property type="entry name" value="P-loop_NTPase"/>
</dbReference>
<sequence>MTPKGKFLTLEGVDGAGKSTHLEWMAEYLRAQDIHVLLTREPGGTPLGERLREILLAEPMHLETETLLMFAARCEHLRTVIEPALARGTWVVCDRFTDATYAYQGAGRELGVDRVTALQKWVHPDLEPDRTWLFDLDLGIARERLAASRDLDRFEREGAEFFTRTRGGYHQLVTQSPERFMVVDASQSITAIREDLKADLEQLVARWQERTT</sequence>
<proteinExistence type="inferred from homology"/>
<dbReference type="RefSeq" id="WP_108620668.1">
    <property type="nucleotide sequence ID" value="NZ_CP028901.1"/>
</dbReference>
<organism evidence="14 15">
    <name type="scientific">Orrella marina</name>
    <dbReference type="NCBI Taxonomy" id="2163011"/>
    <lineage>
        <taxon>Bacteria</taxon>
        <taxon>Pseudomonadati</taxon>
        <taxon>Pseudomonadota</taxon>
        <taxon>Betaproteobacteria</taxon>
        <taxon>Burkholderiales</taxon>
        <taxon>Alcaligenaceae</taxon>
        <taxon>Orrella</taxon>
    </lineage>
</organism>
<evidence type="ECO:0000313" key="14">
    <source>
        <dbReference type="EMBL" id="AWB33239.1"/>
    </source>
</evidence>
<dbReference type="GO" id="GO:0006227">
    <property type="term" value="P:dUDP biosynthetic process"/>
    <property type="evidence" value="ECO:0007669"/>
    <property type="project" value="TreeGrafter"/>
</dbReference>
<dbReference type="InterPro" id="IPR039430">
    <property type="entry name" value="Thymidylate_kin-like_dom"/>
</dbReference>
<reference evidence="14 15" key="1">
    <citation type="submission" date="2018-04" db="EMBL/GenBank/DDBJ databases">
        <title>Bordetella sp. HZ20 isolated from seawater.</title>
        <authorList>
            <person name="Sun C."/>
        </authorList>
    </citation>
    <scope>NUCLEOTIDE SEQUENCE [LARGE SCALE GENOMIC DNA]</scope>
    <source>
        <strain evidence="14 15">HZ20</strain>
    </source>
</reference>
<dbReference type="GO" id="GO:0005829">
    <property type="term" value="C:cytosol"/>
    <property type="evidence" value="ECO:0007669"/>
    <property type="project" value="TreeGrafter"/>
</dbReference>
<comment type="catalytic activity">
    <reaction evidence="10 12">
        <text>dTMP + ATP = dTDP + ADP</text>
        <dbReference type="Rhea" id="RHEA:13517"/>
        <dbReference type="ChEBI" id="CHEBI:30616"/>
        <dbReference type="ChEBI" id="CHEBI:58369"/>
        <dbReference type="ChEBI" id="CHEBI:63528"/>
        <dbReference type="ChEBI" id="CHEBI:456216"/>
        <dbReference type="EC" id="2.7.4.9"/>
    </reaction>
</comment>
<feature type="domain" description="Thymidylate kinase-like" evidence="13">
    <location>
        <begin position="10"/>
        <end position="195"/>
    </location>
</feature>
<dbReference type="InterPro" id="IPR018094">
    <property type="entry name" value="Thymidylate_kinase"/>
</dbReference>
<evidence type="ECO:0000256" key="7">
    <source>
        <dbReference type="ARBA" id="ARBA00022777"/>
    </source>
</evidence>
<dbReference type="PANTHER" id="PTHR10344:SF4">
    <property type="entry name" value="UMP-CMP KINASE 2, MITOCHONDRIAL"/>
    <property type="match status" value="1"/>
</dbReference>
<evidence type="ECO:0000256" key="2">
    <source>
        <dbReference type="ARBA" id="ARBA00012980"/>
    </source>
</evidence>
<evidence type="ECO:0000256" key="3">
    <source>
        <dbReference type="ARBA" id="ARBA00017144"/>
    </source>
</evidence>
<gene>
    <name evidence="12" type="primary">tmk</name>
    <name evidence="14" type="ORF">DBV39_05415</name>
</gene>
<evidence type="ECO:0000256" key="1">
    <source>
        <dbReference type="ARBA" id="ARBA00009776"/>
    </source>
</evidence>
<dbReference type="GO" id="GO:0006233">
    <property type="term" value="P:dTDP biosynthetic process"/>
    <property type="evidence" value="ECO:0007669"/>
    <property type="project" value="InterPro"/>
</dbReference>
<evidence type="ECO:0000256" key="8">
    <source>
        <dbReference type="ARBA" id="ARBA00022840"/>
    </source>
</evidence>